<feature type="repeat" description="ANK" evidence="3">
    <location>
        <begin position="894"/>
        <end position="926"/>
    </location>
</feature>
<feature type="repeat" description="ANK" evidence="3">
    <location>
        <begin position="1225"/>
        <end position="1257"/>
    </location>
</feature>
<feature type="repeat" description="ANK" evidence="3">
    <location>
        <begin position="632"/>
        <end position="664"/>
    </location>
</feature>
<keyword evidence="7" id="KW-1185">Reference proteome</keyword>
<feature type="repeat" description="ANK" evidence="3">
    <location>
        <begin position="828"/>
        <end position="860"/>
    </location>
</feature>
<dbReference type="Gene3D" id="1.25.40.20">
    <property type="entry name" value="Ankyrin repeat-containing domain"/>
    <property type="match status" value="6"/>
</dbReference>
<dbReference type="Pfam" id="PF20720">
    <property type="entry name" value="nSTAND3"/>
    <property type="match status" value="1"/>
</dbReference>
<keyword evidence="4" id="KW-0472">Membrane</keyword>
<feature type="repeat" description="ANK" evidence="3">
    <location>
        <begin position="730"/>
        <end position="762"/>
    </location>
</feature>
<sequence length="1318" mass="148565">MGKSMLLQQTALFLKIKKGYSIFSCHGPLELVRQYRAYTKQVFILDDACGQFTLVQSNVDQWKQYETRIARIIESATVIIISSCRSNVFMDKQCQSLLIFSGCRCDLNDGEYAIDKQEKITIAKNYLSQQTMSEVESDLDSFDMFPLLCRLYTERVTWSSIKFFYDPFNFYKEEMDGFYKEDGWIRCCSLFLCVINSGLLNQTILMDESESVFWQKFKTIFAEFGLKPDLSRKSVIDSLDTLVNSYIKKRDDEFHILHDRLFDFLCYYFGQRHQRLMINYADSRMIRDRTLLKSLGKIPQEFTILIDRQNETEYIHRLVKDMLSGYLDDVLYNHQIRYEDFRLKLLAHLQKLDDSDLTVTNIFSDFVIDENEKPSSLIPVDFACKYGYTELFEFFLSKTKNINAYEGSNIPLITACRKGDKFMTGLLLEKGADVNQTDVLGGSPLTWSCVYGNLSIVKMLLNKGADITYIDVCSECCPLVWPCLGELLCLHEQTYITQNEIDELFFTIEHIIHTFLTVLQNGYSRGCIVANETCAHGKPPGLVNAVQTILEIIYRGNIEVYPHVRIQPNTTNQISPFIEIMNLFLDRGVDIDKYSIGGLTALSFACMIDIENSQSVSYLLSKGASVNKYEKEGTFPVHIAIRLGNEGLVKLLIDNGANINLPVDGISPIDWAISKHNIPIIDSLIEAGANINHRYKNGFTLLHFAIKRRDEKLIKSLLKGGISVHYEDRSGDTPLIIAVNLSLVNVVAILIKEGAEVDTYNSKGVSPLMLASSKGDVNIVKIMLQEKLLFTKIHSVDCLFSACRNQHLEVVILLLEKGYDINITEPNNGNTCLLEASRDGYTSMVALLLDKAANVNASNRNWDTPLIMASKNGHTHIVRLLVAKGAYMYRSNKKGESSTTVACINNHLEVIKVLTDNGCNIDCIEKKSKQTSLSVASYHGYDKIVAYLIRHGANVNTQNYIGNTPLKLAATKCHFNIVKMLVEHKANINIRNNEGSASVSAACYHDNDEIVAYLIEHGANIDTQNNKGNTPLMLAASKGYFNIVKMLVENKANVNIGNEEGFTCVSVASYHGNCEILAYLIVHGASVNTQNKKGNTALMIAASKGRLYIVEILIEHGADVNIRNDNGSTSVELASYKYNDKMLAYLIEHGARVNTQNNEGNTPLMIAATKDCLKIIKILIKHGADINIRNEEGSTCLSFASEKGLDNIVEYLLDKKASINSANNNGDTPLMLALQNDNVSTAKLLLDFGANVNIKNKEGLPPLHFARINKHYEIEVILNKTLQKEFNRNARQLIFITFVIFITWLYFTRFNVMLYSEL</sequence>
<evidence type="ECO:0000256" key="2">
    <source>
        <dbReference type="ARBA" id="ARBA00023043"/>
    </source>
</evidence>
<gene>
    <name evidence="6" type="ORF">MGAL_10B024298</name>
</gene>
<feature type="repeat" description="ANK" evidence="3">
    <location>
        <begin position="697"/>
        <end position="729"/>
    </location>
</feature>
<feature type="repeat" description="ANK" evidence="3">
    <location>
        <begin position="861"/>
        <end position="893"/>
    </location>
</feature>
<dbReference type="InterPro" id="IPR036770">
    <property type="entry name" value="Ankyrin_rpt-contain_sf"/>
</dbReference>
<dbReference type="PANTHER" id="PTHR24198">
    <property type="entry name" value="ANKYRIN REPEAT AND PROTEIN KINASE DOMAIN-CONTAINING PROTEIN"/>
    <property type="match status" value="1"/>
</dbReference>
<feature type="domain" description="Novel STAND NTPase 3" evidence="5">
    <location>
        <begin position="2"/>
        <end position="128"/>
    </location>
</feature>
<keyword evidence="1" id="KW-0677">Repeat</keyword>
<feature type="repeat" description="ANK" evidence="3">
    <location>
        <begin position="994"/>
        <end position="1026"/>
    </location>
</feature>
<organism evidence="6 7">
    <name type="scientific">Mytilus galloprovincialis</name>
    <name type="common">Mediterranean mussel</name>
    <dbReference type="NCBI Taxonomy" id="29158"/>
    <lineage>
        <taxon>Eukaryota</taxon>
        <taxon>Metazoa</taxon>
        <taxon>Spiralia</taxon>
        <taxon>Lophotrochozoa</taxon>
        <taxon>Mollusca</taxon>
        <taxon>Bivalvia</taxon>
        <taxon>Autobranchia</taxon>
        <taxon>Pteriomorphia</taxon>
        <taxon>Mytilida</taxon>
        <taxon>Mytiloidea</taxon>
        <taxon>Mytilidae</taxon>
        <taxon>Mytilinae</taxon>
        <taxon>Mytilus</taxon>
    </lineage>
</organism>
<dbReference type="PANTHER" id="PTHR24198:SF165">
    <property type="entry name" value="ANKYRIN REPEAT-CONTAINING PROTEIN-RELATED"/>
    <property type="match status" value="1"/>
</dbReference>
<feature type="repeat" description="ANK" evidence="3">
    <location>
        <begin position="961"/>
        <end position="993"/>
    </location>
</feature>
<dbReference type="Pfam" id="PF00023">
    <property type="entry name" value="Ank"/>
    <property type="match status" value="2"/>
</dbReference>
<dbReference type="InterPro" id="IPR049050">
    <property type="entry name" value="nSTAND3"/>
</dbReference>
<dbReference type="PROSITE" id="PS50088">
    <property type="entry name" value="ANK_REPEAT"/>
    <property type="match status" value="20"/>
</dbReference>
<dbReference type="Proteomes" id="UP000596742">
    <property type="component" value="Unassembled WGS sequence"/>
</dbReference>
<evidence type="ECO:0000259" key="5">
    <source>
        <dbReference type="Pfam" id="PF20720"/>
    </source>
</evidence>
<dbReference type="PROSITE" id="PS50297">
    <property type="entry name" value="ANK_REP_REGION"/>
    <property type="match status" value="19"/>
</dbReference>
<dbReference type="EMBL" id="UYJE01003462">
    <property type="protein sequence ID" value="VDI19545.1"/>
    <property type="molecule type" value="Genomic_DNA"/>
</dbReference>
<dbReference type="OrthoDB" id="341259at2759"/>
<feature type="repeat" description="ANK" evidence="3">
    <location>
        <begin position="407"/>
        <end position="439"/>
    </location>
</feature>
<accession>A0A8B6DII3</accession>
<feature type="repeat" description="ANK" evidence="3">
    <location>
        <begin position="1192"/>
        <end position="1224"/>
    </location>
</feature>
<name>A0A8B6DII3_MYTGA</name>
<feature type="repeat" description="ANK" evidence="3">
    <location>
        <begin position="1126"/>
        <end position="1158"/>
    </location>
</feature>
<keyword evidence="4" id="KW-1133">Transmembrane helix</keyword>
<keyword evidence="4" id="KW-0812">Transmembrane</keyword>
<feature type="repeat" description="ANK" evidence="3">
    <location>
        <begin position="1060"/>
        <end position="1092"/>
    </location>
</feature>
<evidence type="ECO:0000256" key="4">
    <source>
        <dbReference type="SAM" id="Phobius"/>
    </source>
</evidence>
<dbReference type="Pfam" id="PF12796">
    <property type="entry name" value="Ank_2"/>
    <property type="match status" value="7"/>
</dbReference>
<dbReference type="PRINTS" id="PR01415">
    <property type="entry name" value="ANKYRIN"/>
</dbReference>
<evidence type="ECO:0000256" key="1">
    <source>
        <dbReference type="ARBA" id="ARBA00022737"/>
    </source>
</evidence>
<feature type="transmembrane region" description="Helical" evidence="4">
    <location>
        <begin position="1293"/>
        <end position="1312"/>
    </location>
</feature>
<keyword evidence="2 3" id="KW-0040">ANK repeat</keyword>
<proteinExistence type="predicted"/>
<feature type="repeat" description="ANK" evidence="3">
    <location>
        <begin position="664"/>
        <end position="696"/>
    </location>
</feature>
<dbReference type="SMART" id="SM00248">
    <property type="entry name" value="ANK"/>
    <property type="match status" value="23"/>
</dbReference>
<feature type="repeat" description="ANK" evidence="3">
    <location>
        <begin position="440"/>
        <end position="472"/>
    </location>
</feature>
<feature type="repeat" description="ANK" evidence="3">
    <location>
        <begin position="1093"/>
        <end position="1125"/>
    </location>
</feature>
<feature type="repeat" description="ANK" evidence="3">
    <location>
        <begin position="1027"/>
        <end position="1059"/>
    </location>
</feature>
<dbReference type="InterPro" id="IPR002110">
    <property type="entry name" value="Ankyrin_rpt"/>
</dbReference>
<evidence type="ECO:0000256" key="3">
    <source>
        <dbReference type="PROSITE-ProRule" id="PRU00023"/>
    </source>
</evidence>
<protein>
    <recommendedName>
        <fullName evidence="5">Novel STAND NTPase 3 domain-containing protein</fullName>
    </recommendedName>
</protein>
<dbReference type="SUPFAM" id="SSF48403">
    <property type="entry name" value="Ankyrin repeat"/>
    <property type="match status" value="3"/>
</dbReference>
<feature type="repeat" description="ANK" evidence="3">
    <location>
        <begin position="928"/>
        <end position="960"/>
    </location>
</feature>
<evidence type="ECO:0000313" key="6">
    <source>
        <dbReference type="EMBL" id="VDI19545.1"/>
    </source>
</evidence>
<feature type="repeat" description="ANK" evidence="3">
    <location>
        <begin position="1159"/>
        <end position="1191"/>
    </location>
</feature>
<feature type="repeat" description="ANK" evidence="3">
    <location>
        <begin position="763"/>
        <end position="785"/>
    </location>
</feature>
<comment type="caution">
    <text evidence="6">The sequence shown here is derived from an EMBL/GenBank/DDBJ whole genome shotgun (WGS) entry which is preliminary data.</text>
</comment>
<reference evidence="6" key="1">
    <citation type="submission" date="2018-11" db="EMBL/GenBank/DDBJ databases">
        <authorList>
            <person name="Alioto T."/>
            <person name="Alioto T."/>
        </authorList>
    </citation>
    <scope>NUCLEOTIDE SEQUENCE</scope>
</reference>
<evidence type="ECO:0000313" key="7">
    <source>
        <dbReference type="Proteomes" id="UP000596742"/>
    </source>
</evidence>